<evidence type="ECO:0000256" key="3">
    <source>
        <dbReference type="ARBA" id="ARBA00015377"/>
    </source>
</evidence>
<evidence type="ECO:0000256" key="8">
    <source>
        <dbReference type="ARBA" id="ARBA00030795"/>
    </source>
</evidence>
<dbReference type="GO" id="GO:0005634">
    <property type="term" value="C:nucleus"/>
    <property type="evidence" value="ECO:0007669"/>
    <property type="project" value="TreeGrafter"/>
</dbReference>
<feature type="compositionally biased region" description="Basic residues" evidence="11">
    <location>
        <begin position="639"/>
        <end position="649"/>
    </location>
</feature>
<dbReference type="PROSITE" id="PS50235">
    <property type="entry name" value="USP_3"/>
    <property type="match status" value="1"/>
</dbReference>
<feature type="domain" description="USP" evidence="12">
    <location>
        <begin position="689"/>
        <end position="1077"/>
    </location>
</feature>
<dbReference type="CDD" id="cd06445">
    <property type="entry name" value="ATase"/>
    <property type="match status" value="1"/>
</dbReference>
<evidence type="ECO:0000256" key="5">
    <source>
        <dbReference type="ARBA" id="ARBA00022679"/>
    </source>
</evidence>
<dbReference type="GO" id="GO:0006281">
    <property type="term" value="P:DNA repair"/>
    <property type="evidence" value="ECO:0007669"/>
    <property type="project" value="UniProtKB-KW"/>
</dbReference>
<dbReference type="InterPro" id="IPR018200">
    <property type="entry name" value="USP_CS"/>
</dbReference>
<dbReference type="GO" id="GO:0003908">
    <property type="term" value="F:methylated-DNA-[protein]-cysteine S-methyltransferase activity"/>
    <property type="evidence" value="ECO:0007669"/>
    <property type="project" value="UniProtKB-EC"/>
</dbReference>
<proteinExistence type="inferred from homology"/>
<comment type="catalytic activity">
    <reaction evidence="10">
        <text>a 6-O-methyl-2'-deoxyguanosine in DNA + L-cysteinyl-[protein] = S-methyl-L-cysteinyl-[protein] + a 2'-deoxyguanosine in DNA</text>
        <dbReference type="Rhea" id="RHEA:24000"/>
        <dbReference type="Rhea" id="RHEA-COMP:10131"/>
        <dbReference type="Rhea" id="RHEA-COMP:10132"/>
        <dbReference type="Rhea" id="RHEA-COMP:11367"/>
        <dbReference type="Rhea" id="RHEA-COMP:11368"/>
        <dbReference type="ChEBI" id="CHEBI:29950"/>
        <dbReference type="ChEBI" id="CHEBI:82612"/>
        <dbReference type="ChEBI" id="CHEBI:85445"/>
        <dbReference type="ChEBI" id="CHEBI:85448"/>
        <dbReference type="EC" id="2.1.1.63"/>
    </reaction>
</comment>
<keyword evidence="14" id="KW-1185">Reference proteome</keyword>
<dbReference type="Gene3D" id="3.90.70.10">
    <property type="entry name" value="Cysteine proteinases"/>
    <property type="match status" value="1"/>
</dbReference>
<keyword evidence="13" id="KW-0378">Hydrolase</keyword>
<comment type="catalytic activity">
    <reaction evidence="1">
        <text>a 4-O-methyl-thymidine in DNA + L-cysteinyl-[protein] = a thymidine in DNA + S-methyl-L-cysteinyl-[protein]</text>
        <dbReference type="Rhea" id="RHEA:53428"/>
        <dbReference type="Rhea" id="RHEA-COMP:10131"/>
        <dbReference type="Rhea" id="RHEA-COMP:10132"/>
        <dbReference type="Rhea" id="RHEA-COMP:13555"/>
        <dbReference type="Rhea" id="RHEA-COMP:13556"/>
        <dbReference type="ChEBI" id="CHEBI:29950"/>
        <dbReference type="ChEBI" id="CHEBI:82612"/>
        <dbReference type="ChEBI" id="CHEBI:137386"/>
        <dbReference type="ChEBI" id="CHEBI:137387"/>
        <dbReference type="EC" id="2.1.1.63"/>
    </reaction>
</comment>
<evidence type="ECO:0000313" key="14">
    <source>
        <dbReference type="Proteomes" id="UP000749646"/>
    </source>
</evidence>
<dbReference type="Proteomes" id="UP000749646">
    <property type="component" value="Unassembled WGS sequence"/>
</dbReference>
<dbReference type="SUPFAM" id="SSF54001">
    <property type="entry name" value="Cysteine proteinases"/>
    <property type="match status" value="1"/>
</dbReference>
<dbReference type="GO" id="GO:0004843">
    <property type="term" value="F:cysteine-type deubiquitinase activity"/>
    <property type="evidence" value="ECO:0007669"/>
    <property type="project" value="InterPro"/>
</dbReference>
<keyword evidence="5" id="KW-0808">Transferase</keyword>
<dbReference type="InterPro" id="IPR001394">
    <property type="entry name" value="Peptidase_C19_UCH"/>
</dbReference>
<feature type="region of interest" description="Disordered" evidence="11">
    <location>
        <begin position="585"/>
        <end position="668"/>
    </location>
</feature>
<dbReference type="CDD" id="cd02257">
    <property type="entry name" value="Peptidase_C19"/>
    <property type="match status" value="1"/>
</dbReference>
<dbReference type="EMBL" id="JAAAHW010006317">
    <property type="protein sequence ID" value="KAF9963158.1"/>
    <property type="molecule type" value="Genomic_DNA"/>
</dbReference>
<feature type="region of interest" description="Disordered" evidence="11">
    <location>
        <begin position="242"/>
        <end position="310"/>
    </location>
</feature>
<sequence>MPAEKIVKRTIVVVAPVSATKSFKDAKKPLNPVAVAVDEDVSTIQQYPTTVEGRENAINRNTGRKVTPFQFQVYDLCAQVPNLPRHVMHGYPTQVNKLANDLHVQLVCVTMKIPKGKISTYKHISDALHSSSRAVGQALKVNPFAPLPVPCHRVLDSKLYIGGFMGQWGKGEKICNKKAKLFNEGVIFDESDHVTVETRDIVVFTDFKGSSTEMAEFTKLAQRMKLNDGSLVPLSKVLAVSKKRKGSSRSRDQYESFSGYGIEPDKSDVQDENRNTLGTRKSSARRSSIDANGEHPPAKKHKSPLPLAPGTSELLKYFTKAPLGDKSNTSPPDAAQVIEARKAFKALQDQDQLKPTHEPTSTADRTLVKPQKREPHDPSTNGKRELARIKKTSSQTTKSEPTIEKDPDLDAKTDPATSDTSGINGVTDLPKNTRSMLEYFKYKPNRERPGAMQQSGFISPKCEDTLKQATVIVLDDTTIHIHADMHGQATAKSNQELSDKESSNAPQPERTRRHRLVRASVLAPGKRRGVNSKSLAPTSLEGSAQESGQEAEPSAPETELEPEPEPDSVTVSRQFMSNYFEAQILQKPNPTNTAPKLPTQPDKPAELVGQPASGVRPRPKTYSKSKGSDVAAKQEQKNNKKNAARRRKTSYSDSDRSESDRNSNEIDDDYLDKPVELKFTPLSRSLLSGGLSNLSNTCYLNSVLQALRNTSGCAEALFAIQENIQRLEENLGSRIKVTEYQRSLFERALEVFRVLDSRERCQGVESSDEKTVYPKEMISTLRQGESLFNSSDQQDAAEFLFYIISQFDDVLKALLQLRQDLGSELAQDIKALIPENWQPIDDLFQVGTQTVTHCQKCPSVSVNMDRSIDLTVQIDTDNPTIIRDLDWGISKTMKMEHMKDDNQRFCEKCDSKEDAHVYHYFTSLPKVMILRLQRYNFKEGAVKIQNGVSCAESMNFEKWMSCDYKGTHPNYELCAMIVHRGRVITSGHYYVYVKKEVEIETVVTESRTETRTFRWLKYNDSRVTPVTDADMAKVLAGNVGTQAVNNISDGAGSLDLDSKEISINDLATPYVYIYRRI</sequence>
<evidence type="ECO:0000256" key="2">
    <source>
        <dbReference type="ARBA" id="ARBA00008711"/>
    </source>
</evidence>
<evidence type="ECO:0000256" key="6">
    <source>
        <dbReference type="ARBA" id="ARBA00022763"/>
    </source>
</evidence>
<dbReference type="GO" id="GO:0005829">
    <property type="term" value="C:cytosol"/>
    <property type="evidence" value="ECO:0007669"/>
    <property type="project" value="TreeGrafter"/>
</dbReference>
<feature type="region of interest" description="Disordered" evidence="11">
    <location>
        <begin position="487"/>
        <end position="569"/>
    </location>
</feature>
<dbReference type="InterPro" id="IPR036217">
    <property type="entry name" value="MethylDNA_cys_MeTrfase_DNAb"/>
</dbReference>
<dbReference type="InterPro" id="IPR050164">
    <property type="entry name" value="Peptidase_C19"/>
</dbReference>
<evidence type="ECO:0000256" key="9">
    <source>
        <dbReference type="ARBA" id="ARBA00031621"/>
    </source>
</evidence>
<dbReference type="InterPro" id="IPR014048">
    <property type="entry name" value="MethylDNA_cys_MeTrfase_DNA-bd"/>
</dbReference>
<dbReference type="Pfam" id="PF00443">
    <property type="entry name" value="UCH"/>
    <property type="match status" value="1"/>
</dbReference>
<comment type="caution">
    <text evidence="13">The sequence shown here is derived from an EMBL/GenBank/DDBJ whole genome shotgun (WGS) entry which is preliminary data.</text>
</comment>
<keyword evidence="7" id="KW-0234">DNA repair</keyword>
<comment type="similarity">
    <text evidence="2">Belongs to the MGMT family.</text>
</comment>
<dbReference type="InterPro" id="IPR028889">
    <property type="entry name" value="USP"/>
</dbReference>
<dbReference type="PROSITE" id="PS00973">
    <property type="entry name" value="USP_2"/>
    <property type="match status" value="1"/>
</dbReference>
<dbReference type="Gene3D" id="1.10.10.10">
    <property type="entry name" value="Winged helix-like DNA-binding domain superfamily/Winged helix DNA-binding domain"/>
    <property type="match status" value="1"/>
</dbReference>
<dbReference type="GO" id="GO:0016579">
    <property type="term" value="P:protein deubiquitination"/>
    <property type="evidence" value="ECO:0007669"/>
    <property type="project" value="InterPro"/>
</dbReference>
<gene>
    <name evidence="13" type="primary">USP12</name>
    <name evidence="13" type="ORF">BGZ65_005511</name>
</gene>
<feature type="compositionally biased region" description="Basic and acidic residues" evidence="11">
    <location>
        <begin position="653"/>
        <end position="664"/>
    </location>
</feature>
<dbReference type="PROSITE" id="PS00374">
    <property type="entry name" value="MGMT"/>
    <property type="match status" value="1"/>
</dbReference>
<evidence type="ECO:0000256" key="1">
    <source>
        <dbReference type="ARBA" id="ARBA00001286"/>
    </source>
</evidence>
<dbReference type="GO" id="GO:0032259">
    <property type="term" value="P:methylation"/>
    <property type="evidence" value="ECO:0007669"/>
    <property type="project" value="UniProtKB-KW"/>
</dbReference>
<feature type="compositionally biased region" description="Basic and acidic residues" evidence="11">
    <location>
        <begin position="401"/>
        <end position="413"/>
    </location>
</feature>
<evidence type="ECO:0000259" key="12">
    <source>
        <dbReference type="PROSITE" id="PS50235"/>
    </source>
</evidence>
<evidence type="ECO:0000256" key="11">
    <source>
        <dbReference type="SAM" id="MobiDB-lite"/>
    </source>
</evidence>
<feature type="compositionally biased region" description="Polar residues" evidence="11">
    <location>
        <begin position="415"/>
        <end position="430"/>
    </location>
</feature>
<dbReference type="InterPro" id="IPR036388">
    <property type="entry name" value="WH-like_DNA-bd_sf"/>
</dbReference>
<keyword evidence="6" id="KW-0227">DNA damage</keyword>
<feature type="compositionally biased region" description="Polar residues" evidence="11">
    <location>
        <begin position="531"/>
        <end position="548"/>
    </location>
</feature>
<dbReference type="PANTHER" id="PTHR24006">
    <property type="entry name" value="UBIQUITIN CARBOXYL-TERMINAL HYDROLASE"/>
    <property type="match status" value="1"/>
</dbReference>
<dbReference type="OrthoDB" id="1907495at2759"/>
<feature type="region of interest" description="Disordered" evidence="11">
    <location>
        <begin position="347"/>
        <end position="430"/>
    </location>
</feature>
<keyword evidence="4" id="KW-0489">Methyltransferase</keyword>
<evidence type="ECO:0000256" key="10">
    <source>
        <dbReference type="ARBA" id="ARBA00049348"/>
    </source>
</evidence>
<evidence type="ECO:0000313" key="13">
    <source>
        <dbReference type="EMBL" id="KAF9963158.1"/>
    </source>
</evidence>
<dbReference type="AlphaFoldDB" id="A0A9P6M2I0"/>
<feature type="compositionally biased region" description="Basic and acidic residues" evidence="11">
    <location>
        <begin position="371"/>
        <end position="388"/>
    </location>
</feature>
<reference evidence="13" key="1">
    <citation type="journal article" date="2020" name="Fungal Divers.">
        <title>Resolving the Mortierellaceae phylogeny through synthesis of multi-gene phylogenetics and phylogenomics.</title>
        <authorList>
            <person name="Vandepol N."/>
            <person name="Liber J."/>
            <person name="Desiro A."/>
            <person name="Na H."/>
            <person name="Kennedy M."/>
            <person name="Barry K."/>
            <person name="Grigoriev I.V."/>
            <person name="Miller A.N."/>
            <person name="O'Donnell K."/>
            <person name="Stajich J.E."/>
            <person name="Bonito G."/>
        </authorList>
    </citation>
    <scope>NUCLEOTIDE SEQUENCE</scope>
    <source>
        <strain evidence="13">MES-2147</strain>
    </source>
</reference>
<organism evidence="13 14">
    <name type="scientific">Modicella reniformis</name>
    <dbReference type="NCBI Taxonomy" id="1440133"/>
    <lineage>
        <taxon>Eukaryota</taxon>
        <taxon>Fungi</taxon>
        <taxon>Fungi incertae sedis</taxon>
        <taxon>Mucoromycota</taxon>
        <taxon>Mortierellomycotina</taxon>
        <taxon>Mortierellomycetes</taxon>
        <taxon>Mortierellales</taxon>
        <taxon>Mortierellaceae</taxon>
        <taxon>Modicella</taxon>
    </lineage>
</organism>
<dbReference type="Pfam" id="PF01035">
    <property type="entry name" value="DNA_binding_1"/>
    <property type="match status" value="1"/>
</dbReference>
<feature type="compositionally biased region" description="Polar residues" evidence="11">
    <location>
        <begin position="275"/>
        <end position="290"/>
    </location>
</feature>
<name>A0A9P6M2I0_9FUNG</name>
<evidence type="ECO:0000256" key="7">
    <source>
        <dbReference type="ARBA" id="ARBA00023204"/>
    </source>
</evidence>
<evidence type="ECO:0000256" key="4">
    <source>
        <dbReference type="ARBA" id="ARBA00022603"/>
    </source>
</evidence>
<dbReference type="InterPro" id="IPR001497">
    <property type="entry name" value="MethylDNA_cys_MeTrfase_AS"/>
</dbReference>
<dbReference type="SUPFAM" id="SSF46767">
    <property type="entry name" value="Methylated DNA-protein cysteine methyltransferase, C-terminal domain"/>
    <property type="match status" value="1"/>
</dbReference>
<protein>
    <recommendedName>
        <fullName evidence="3">Methylated-DNA--protein-cysteine methyltransferase</fullName>
    </recommendedName>
    <alternativeName>
        <fullName evidence="8">6-O-methylguanine-DNA methyltransferase</fullName>
    </alternativeName>
    <alternativeName>
        <fullName evidence="9">O-6-methylguanine-DNA-alkyltransferase</fullName>
    </alternativeName>
</protein>
<feature type="compositionally biased region" description="Basic and acidic residues" evidence="11">
    <location>
        <begin position="263"/>
        <end position="274"/>
    </location>
</feature>
<dbReference type="InterPro" id="IPR038765">
    <property type="entry name" value="Papain-like_cys_pep_sf"/>
</dbReference>
<accession>A0A9P6M2I0</accession>
<dbReference type="PANTHER" id="PTHR24006:SF905">
    <property type="entry name" value="UBIQUITIN CARBOXYL-TERMINAL HYDROLASE 1"/>
    <property type="match status" value="1"/>
</dbReference>